<dbReference type="OrthoDB" id="9779233at2"/>
<dbReference type="InterPro" id="IPR010721">
    <property type="entry name" value="UstE-like"/>
</dbReference>
<dbReference type="AlphaFoldDB" id="A0A3A5LAH2"/>
<dbReference type="Proteomes" id="UP000251035">
    <property type="component" value="Unassembled WGS sequence"/>
</dbReference>
<evidence type="ECO:0000313" key="6">
    <source>
        <dbReference type="Proteomes" id="UP000270757"/>
    </source>
</evidence>
<evidence type="ECO:0000313" key="3">
    <source>
        <dbReference type="EMBL" id="RJT44226.1"/>
    </source>
</evidence>
<reference evidence="3 6" key="3">
    <citation type="submission" date="2018-09" db="EMBL/GenBank/DDBJ databases">
        <title>Draft genome sequences of Legionella taurinensis isolated from water samples.</title>
        <authorList>
            <person name="Chakeri A."/>
            <person name="Allerberger F."/>
            <person name="Kundi M."/>
            <person name="Ruppitsch W."/>
            <person name="Schmid D."/>
        </authorList>
    </citation>
    <scope>NUCLEOTIDE SEQUENCE [LARGE SCALE GENOMIC DNA]</scope>
    <source>
        <strain evidence="3 6">4570-18-6</strain>
    </source>
</reference>
<dbReference type="PANTHER" id="PTHR32251:SF17">
    <property type="entry name" value="STEROID 5-ALPHA REDUCTASE C-TERMINAL DOMAIN-CONTAINING PROTEIN"/>
    <property type="match status" value="1"/>
</dbReference>
<comment type="caution">
    <text evidence="3">The sequence shown here is derived from an EMBL/GenBank/DDBJ whole genome shotgun (WGS) entry which is preliminary data.</text>
</comment>
<reference evidence="4 7" key="2">
    <citation type="submission" date="2018-04" db="EMBL/GenBank/DDBJ databases">
        <title>Whole genome sequence comparison of clinical and drinking water Legionella pneumophila isolates.</title>
        <authorList>
            <person name="Garner E."/>
        </authorList>
    </citation>
    <scope>NUCLEOTIDE SEQUENCE [LARGE SCALE GENOMIC DNA]</scope>
    <source>
        <strain evidence="4 7">WH02</strain>
    </source>
</reference>
<dbReference type="PROSITE" id="PS50244">
    <property type="entry name" value="S5A_REDUCTASE"/>
    <property type="match status" value="1"/>
</dbReference>
<gene>
    <name evidence="3" type="ORF">D6J04_12795</name>
    <name evidence="2" type="ORF">DB745_05105</name>
    <name evidence="4" type="ORF">DIZ81_06705</name>
</gene>
<keyword evidence="1" id="KW-0812">Transmembrane</keyword>
<feature type="transmembrane region" description="Helical" evidence="1">
    <location>
        <begin position="190"/>
        <end position="219"/>
    </location>
</feature>
<dbReference type="Pfam" id="PF06966">
    <property type="entry name" value="DUF1295"/>
    <property type="match status" value="1"/>
</dbReference>
<protein>
    <submittedName>
        <fullName evidence="3">DUF1295 domain-containing protein</fullName>
    </submittedName>
</protein>
<feature type="transmembrane region" description="Helical" evidence="1">
    <location>
        <begin position="101"/>
        <end position="127"/>
    </location>
</feature>
<dbReference type="EMBL" id="QCXM01000004">
    <property type="protein sequence ID" value="PUT48350.1"/>
    <property type="molecule type" value="Genomic_DNA"/>
</dbReference>
<reference evidence="2 5" key="1">
    <citation type="submission" date="2018-04" db="EMBL/GenBank/DDBJ databases">
        <title>Whole genome sequence comparison of clinical and drinking water Legionella pneumophila isolates associated with the Flint Water Crisis.</title>
        <authorList>
            <person name="Garner E."/>
            <person name="Brown C."/>
            <person name="Schwake O."/>
            <person name="Coil D."/>
            <person name="Jospin G."/>
            <person name="Eisen J."/>
            <person name="Edwards M."/>
            <person name="Pruden A."/>
        </authorList>
    </citation>
    <scope>NUCLEOTIDE SEQUENCE [LARGE SCALE GENOMIC DNA]</scope>
    <source>
        <strain evidence="2 5">Genessee03</strain>
    </source>
</reference>
<dbReference type="EMBL" id="QZWB01000016">
    <property type="protein sequence ID" value="RJT44226.1"/>
    <property type="molecule type" value="Genomic_DNA"/>
</dbReference>
<evidence type="ECO:0000313" key="5">
    <source>
        <dbReference type="Proteomes" id="UP000251035"/>
    </source>
</evidence>
<accession>A0A3A5LAH2</accession>
<dbReference type="PANTHER" id="PTHR32251">
    <property type="entry name" value="3-OXO-5-ALPHA-STEROID 4-DEHYDROGENASE"/>
    <property type="match status" value="1"/>
</dbReference>
<dbReference type="Proteomes" id="UP000270757">
    <property type="component" value="Unassembled WGS sequence"/>
</dbReference>
<evidence type="ECO:0000256" key="1">
    <source>
        <dbReference type="SAM" id="Phobius"/>
    </source>
</evidence>
<feature type="transmembrane region" description="Helical" evidence="1">
    <location>
        <begin position="6"/>
        <end position="26"/>
    </location>
</feature>
<evidence type="ECO:0000313" key="4">
    <source>
        <dbReference type="EMBL" id="TID43175.1"/>
    </source>
</evidence>
<keyword evidence="5" id="KW-1185">Reference proteome</keyword>
<sequence>MTGAIMLFGLVTFIVFLHMTLVWLWYRATNNPSVVDVGWALGLTISGLVFLNATPLSPRTLFLSVLLCLWGLRLGLFLWLTRIRKGIVDKRYLTLSQDWKIAKPLGFFLNFQLQGFFILLLSLPWLFVALSPQTKPGWLDYAAALLAVVSLGAETLADYQLQVFKKNHPGKVCNQGLWSYSRHPNYFFEWLIWLSFSLFSFSHAFGWLGLISPLTLYVLMTRITGPMTEEGSRQARGQAYLDYQKNTPFFFPSWLNPYWLLQKHKARR</sequence>
<evidence type="ECO:0000313" key="7">
    <source>
        <dbReference type="Proteomes" id="UP000306421"/>
    </source>
</evidence>
<dbReference type="GO" id="GO:0016020">
    <property type="term" value="C:membrane"/>
    <property type="evidence" value="ECO:0007669"/>
    <property type="project" value="TreeGrafter"/>
</dbReference>
<dbReference type="EMBL" id="QFGG01000005">
    <property type="protein sequence ID" value="TID43175.1"/>
    <property type="molecule type" value="Genomic_DNA"/>
</dbReference>
<evidence type="ECO:0000313" key="2">
    <source>
        <dbReference type="EMBL" id="PUT48350.1"/>
    </source>
</evidence>
<proteinExistence type="predicted"/>
<name>A0A3A5LAH2_9GAMM</name>
<organism evidence="3 6">
    <name type="scientific">Legionella taurinensis</name>
    <dbReference type="NCBI Taxonomy" id="70611"/>
    <lineage>
        <taxon>Bacteria</taxon>
        <taxon>Pseudomonadati</taxon>
        <taxon>Pseudomonadota</taxon>
        <taxon>Gammaproteobacteria</taxon>
        <taxon>Legionellales</taxon>
        <taxon>Legionellaceae</taxon>
        <taxon>Legionella</taxon>
    </lineage>
</organism>
<feature type="transmembrane region" description="Helical" evidence="1">
    <location>
        <begin position="60"/>
        <end position="80"/>
    </location>
</feature>
<keyword evidence="1" id="KW-1133">Transmembrane helix</keyword>
<dbReference type="Gene3D" id="1.20.120.1630">
    <property type="match status" value="1"/>
</dbReference>
<feature type="transmembrane region" description="Helical" evidence="1">
    <location>
        <begin position="33"/>
        <end position="54"/>
    </location>
</feature>
<dbReference type="Proteomes" id="UP000306421">
    <property type="component" value="Unassembled WGS sequence"/>
</dbReference>
<keyword evidence="1" id="KW-0472">Membrane</keyword>